<dbReference type="Pfam" id="PF00535">
    <property type="entry name" value="Glycos_transf_2"/>
    <property type="match status" value="1"/>
</dbReference>
<gene>
    <name evidence="11" type="ORF">N4R40_07570</name>
</gene>
<dbReference type="InterPro" id="IPR007267">
    <property type="entry name" value="GtrA_DPMS_TM"/>
</dbReference>
<dbReference type="Gene3D" id="3.90.550.10">
    <property type="entry name" value="Spore Coat Polysaccharide Biosynthesis Protein SpsA, Chain A"/>
    <property type="match status" value="1"/>
</dbReference>
<keyword evidence="6 8" id="KW-1133">Transmembrane helix</keyword>
<dbReference type="InterPro" id="IPR029044">
    <property type="entry name" value="Nucleotide-diphossugar_trans"/>
</dbReference>
<evidence type="ECO:0000259" key="9">
    <source>
        <dbReference type="Pfam" id="PF00535"/>
    </source>
</evidence>
<evidence type="ECO:0000313" key="11">
    <source>
        <dbReference type="EMBL" id="MCT9002219.1"/>
    </source>
</evidence>
<dbReference type="InterPro" id="IPR001173">
    <property type="entry name" value="Glyco_trans_2-like"/>
</dbReference>
<keyword evidence="12" id="KW-1185">Reference proteome</keyword>
<dbReference type="CDD" id="cd06442">
    <property type="entry name" value="DPM1_like"/>
    <property type="match status" value="1"/>
</dbReference>
<dbReference type="RefSeq" id="WP_261606890.1">
    <property type="nucleotide sequence ID" value="NZ_JAODOR010000009.1"/>
</dbReference>
<proteinExistence type="inferred from homology"/>
<keyword evidence="3" id="KW-0328">Glycosyltransferase</keyword>
<name>A0ABT2PEJ6_9MICO</name>
<evidence type="ECO:0000256" key="8">
    <source>
        <dbReference type="SAM" id="Phobius"/>
    </source>
</evidence>
<organism evidence="11 12">
    <name type="scientific">Microbacterium memoriense</name>
    <dbReference type="NCBI Taxonomy" id="2978350"/>
    <lineage>
        <taxon>Bacteria</taxon>
        <taxon>Bacillati</taxon>
        <taxon>Actinomycetota</taxon>
        <taxon>Actinomycetes</taxon>
        <taxon>Micrococcales</taxon>
        <taxon>Microbacteriaceae</taxon>
        <taxon>Microbacterium</taxon>
    </lineage>
</organism>
<comment type="caution">
    <text evidence="11">The sequence shown here is derived from an EMBL/GenBank/DDBJ whole genome shotgun (WGS) entry which is preliminary data.</text>
</comment>
<accession>A0ABT2PEJ6</accession>
<evidence type="ECO:0000256" key="5">
    <source>
        <dbReference type="ARBA" id="ARBA00022692"/>
    </source>
</evidence>
<evidence type="ECO:0000259" key="10">
    <source>
        <dbReference type="Pfam" id="PF04138"/>
    </source>
</evidence>
<evidence type="ECO:0000256" key="2">
    <source>
        <dbReference type="ARBA" id="ARBA00006739"/>
    </source>
</evidence>
<reference evidence="11 12" key="1">
    <citation type="journal article" date="2024" name="Int. J. Syst. Evol. Microbiol.">
        <title>Microbacterium memoriense sp. nov., a member of the Actinomycetota from marine beach sediment of the north coast of Portugal.</title>
        <authorList>
            <person name="Santos J.D.N.D."/>
            <person name="Klimek D."/>
            <person name="Calusinska M."/>
            <person name="Lobo-da-Cunha A."/>
            <person name="Catita J."/>
            <person name="Goncalves H."/>
            <person name="Gonzalez I."/>
            <person name="Lage O.M."/>
        </authorList>
    </citation>
    <scope>NUCLEOTIDE SEQUENCE [LARGE SCALE GENOMIC DNA]</scope>
    <source>
        <strain evidence="11 12">PMIC_1C1B</strain>
    </source>
</reference>
<keyword evidence="5 8" id="KW-0812">Transmembrane</keyword>
<dbReference type="InterPro" id="IPR039528">
    <property type="entry name" value="DPM1-like"/>
</dbReference>
<dbReference type="SUPFAM" id="SSF53448">
    <property type="entry name" value="Nucleotide-diphospho-sugar transferases"/>
    <property type="match status" value="1"/>
</dbReference>
<dbReference type="PANTHER" id="PTHR43398">
    <property type="entry name" value="DOLICHOL-PHOSPHATE MANNOSYLTRANSFERASE SUBUNIT 1"/>
    <property type="match status" value="1"/>
</dbReference>
<dbReference type="Pfam" id="PF04138">
    <property type="entry name" value="GtrA_DPMS_TM"/>
    <property type="match status" value="1"/>
</dbReference>
<evidence type="ECO:0000256" key="1">
    <source>
        <dbReference type="ARBA" id="ARBA00004141"/>
    </source>
</evidence>
<feature type="domain" description="Glycosyltransferase 2-like" evidence="9">
    <location>
        <begin position="4"/>
        <end position="167"/>
    </location>
</feature>
<feature type="domain" description="GtrA/DPMS transmembrane" evidence="10">
    <location>
        <begin position="236"/>
        <end position="351"/>
    </location>
</feature>
<evidence type="ECO:0000256" key="3">
    <source>
        <dbReference type="ARBA" id="ARBA00022676"/>
    </source>
</evidence>
<keyword evidence="7 8" id="KW-0472">Membrane</keyword>
<evidence type="ECO:0000256" key="4">
    <source>
        <dbReference type="ARBA" id="ARBA00022679"/>
    </source>
</evidence>
<keyword evidence="4" id="KW-0808">Transferase</keyword>
<protein>
    <submittedName>
        <fullName evidence="11">Glycosyltransferase family 2 protein</fullName>
    </submittedName>
</protein>
<feature type="transmembrane region" description="Helical" evidence="8">
    <location>
        <begin position="260"/>
        <end position="279"/>
    </location>
</feature>
<comment type="similarity">
    <text evidence="2">Belongs to the glycosyltransferase 2 family.</text>
</comment>
<dbReference type="EMBL" id="JAODOR010000009">
    <property type="protein sequence ID" value="MCT9002219.1"/>
    <property type="molecule type" value="Genomic_DNA"/>
</dbReference>
<sequence>MNLSIIVPTYNEAPNVAELVRRTTAAVVGIDAEIIFVDDSIDDTPDVIREVAAAAAIPVRVIHRDQATGGLGGAVLEGFRAASAEACVVIDGDLQHPPESIPDLFARFGQGDVDVVVASRYAAGGAAQGLADKTRVFVSKAATAVTKAMFPIRLKDTTDPMTGFFLIDRNAIGLEGLQPRGFKILLEILARKTLRVAEVPFAFADRFAGESKASLRQGIHFLAQLTALRFGKMSLFAVIGGLGAVANVAIVWALTSAGVGYITAAVIAAEVTIIVNFLLIERFVFHDMRHEASGVGSRFAKSFLFNNAEAVIRIPIVALMVSTSHISAVFATAITLVVAFFVRFVFHSLVVYAPKKPGAATSPARAMIVKIDEQAMQPGEL</sequence>
<comment type="subcellular location">
    <subcellularLocation>
        <location evidence="1">Membrane</location>
        <topology evidence="1">Multi-pass membrane protein</topology>
    </subcellularLocation>
</comment>
<dbReference type="Proteomes" id="UP001300496">
    <property type="component" value="Unassembled WGS sequence"/>
</dbReference>
<evidence type="ECO:0000256" key="7">
    <source>
        <dbReference type="ARBA" id="ARBA00023136"/>
    </source>
</evidence>
<feature type="transmembrane region" description="Helical" evidence="8">
    <location>
        <begin position="326"/>
        <end position="346"/>
    </location>
</feature>
<feature type="transmembrane region" description="Helical" evidence="8">
    <location>
        <begin position="235"/>
        <end position="254"/>
    </location>
</feature>
<dbReference type="PANTHER" id="PTHR43398:SF1">
    <property type="entry name" value="DOLICHOL-PHOSPHATE MANNOSYLTRANSFERASE SUBUNIT 1"/>
    <property type="match status" value="1"/>
</dbReference>
<evidence type="ECO:0000313" key="12">
    <source>
        <dbReference type="Proteomes" id="UP001300496"/>
    </source>
</evidence>
<evidence type="ECO:0000256" key="6">
    <source>
        <dbReference type="ARBA" id="ARBA00022989"/>
    </source>
</evidence>